<evidence type="ECO:0000256" key="2">
    <source>
        <dbReference type="SAM" id="MobiDB-lite"/>
    </source>
</evidence>
<name>A0A9J7EXM3_SPOLT</name>
<feature type="domain" description="FP protein C-terminal" evidence="3">
    <location>
        <begin position="261"/>
        <end position="313"/>
    </location>
</feature>
<dbReference type="Pfam" id="PF25298">
    <property type="entry name" value="Baculo_FP_2nd"/>
    <property type="match status" value="1"/>
</dbReference>
<feature type="coiled-coil region" evidence="1">
    <location>
        <begin position="105"/>
        <end position="132"/>
    </location>
</feature>
<proteinExistence type="predicted"/>
<dbReference type="AlphaFoldDB" id="A0A9J7EXM3"/>
<dbReference type="OrthoDB" id="8196581at2759"/>
<organism evidence="4 5">
    <name type="scientific">Spodoptera litura</name>
    <name type="common">Asian cotton leafworm</name>
    <dbReference type="NCBI Taxonomy" id="69820"/>
    <lineage>
        <taxon>Eukaryota</taxon>
        <taxon>Metazoa</taxon>
        <taxon>Ecdysozoa</taxon>
        <taxon>Arthropoda</taxon>
        <taxon>Hexapoda</taxon>
        <taxon>Insecta</taxon>
        <taxon>Pterygota</taxon>
        <taxon>Neoptera</taxon>
        <taxon>Endopterygota</taxon>
        <taxon>Lepidoptera</taxon>
        <taxon>Glossata</taxon>
        <taxon>Ditrysia</taxon>
        <taxon>Noctuoidea</taxon>
        <taxon>Noctuidae</taxon>
        <taxon>Amphipyrinae</taxon>
        <taxon>Spodoptera</taxon>
    </lineage>
</organism>
<reference evidence="5" key="1">
    <citation type="submission" date="2025-08" db="UniProtKB">
        <authorList>
            <consortium name="RefSeq"/>
        </authorList>
    </citation>
    <scope>IDENTIFICATION</scope>
    <source>
        <strain evidence="5">Ishihara</strain>
        <tissue evidence="5">Whole body</tissue>
    </source>
</reference>
<evidence type="ECO:0000313" key="4">
    <source>
        <dbReference type="Proteomes" id="UP000301870"/>
    </source>
</evidence>
<sequence>MSVDKQKSWICPACTILKPKPKVNDHTPIRNTSATRANKRPALASPPQPCSTLSIEREHIGRTIEEAISKHMNDLFLKINKTISETINRQLKPIKEEMSEMAASMSFLNQRCEDIVREFEESKRNIKNLIADSSKMKTSFDDFGTRLSQLEQHARSCNLELQCVPENKKENLYQIVTKLGNVVGCDIQEKDILNCTRTFKQDQKSARPRSIVVQLGSPRIRDRILASTTNYNKTNPANKVNSLLLGLAGKTTPIFVTEHLSPANKSLHAAARVRAKEKGYKHVWVRKGRIFVRKSDGDEYILVRNMSSLEKIV</sequence>
<protein>
    <submittedName>
        <fullName evidence="5">Uncharacterized protein LOC111365118</fullName>
    </submittedName>
</protein>
<keyword evidence="4" id="KW-1185">Reference proteome</keyword>
<evidence type="ECO:0000256" key="1">
    <source>
        <dbReference type="SAM" id="Coils"/>
    </source>
</evidence>
<dbReference type="InterPro" id="IPR057251">
    <property type="entry name" value="FP_C"/>
</dbReference>
<keyword evidence="1" id="KW-0175">Coiled coil</keyword>
<dbReference type="RefSeq" id="XP_022838084.1">
    <property type="nucleotide sequence ID" value="XM_022982316.1"/>
</dbReference>
<accession>A0A9J7EXM3</accession>
<evidence type="ECO:0000259" key="3">
    <source>
        <dbReference type="Pfam" id="PF25298"/>
    </source>
</evidence>
<evidence type="ECO:0000313" key="5">
    <source>
        <dbReference type="RefSeq" id="XP_022838084.1"/>
    </source>
</evidence>
<feature type="region of interest" description="Disordered" evidence="2">
    <location>
        <begin position="21"/>
        <end position="50"/>
    </location>
</feature>
<dbReference type="GeneID" id="111365118"/>
<dbReference type="KEGG" id="sliu:111365118"/>
<dbReference type="Proteomes" id="UP000301870">
    <property type="component" value="Chromosome 6"/>
</dbReference>
<gene>
    <name evidence="5" type="primary">LOC111365118</name>
</gene>